<name>A0A8S0W5A1_CYCAE</name>
<proteinExistence type="predicted"/>
<protein>
    <submittedName>
        <fullName evidence="1">Uncharacterized protein</fullName>
    </submittedName>
</protein>
<dbReference type="AlphaFoldDB" id="A0A8S0W5A1"/>
<evidence type="ECO:0000313" key="1">
    <source>
        <dbReference type="EMBL" id="CAA7263114.1"/>
    </source>
</evidence>
<reference evidence="1 2" key="1">
    <citation type="submission" date="2020-01" db="EMBL/GenBank/DDBJ databases">
        <authorList>
            <person name="Gupta K D."/>
        </authorList>
    </citation>
    <scope>NUCLEOTIDE SEQUENCE [LARGE SCALE GENOMIC DNA]</scope>
</reference>
<dbReference type="EMBL" id="CACVBS010000038">
    <property type="protein sequence ID" value="CAA7263114.1"/>
    <property type="molecule type" value="Genomic_DNA"/>
</dbReference>
<comment type="caution">
    <text evidence="1">The sequence shown here is derived from an EMBL/GenBank/DDBJ whole genome shotgun (WGS) entry which is preliminary data.</text>
</comment>
<accession>A0A8S0W5A1</accession>
<gene>
    <name evidence="1" type="ORF">AAE3_LOCUS5394</name>
</gene>
<evidence type="ECO:0000313" key="2">
    <source>
        <dbReference type="Proteomes" id="UP000467700"/>
    </source>
</evidence>
<keyword evidence="2" id="KW-1185">Reference proteome</keyword>
<dbReference type="Proteomes" id="UP000467700">
    <property type="component" value="Unassembled WGS sequence"/>
</dbReference>
<sequence length="101" mass="11501">MKTSTDISSANAPYSFRVQVTKGNVHDGSESQFRGLEYSWTAKELDSAPSLYQILEVLYGKYIPLQPRFRARKRRGKHGTFNATQPMSILPADRIISPLRR</sequence>
<organism evidence="1 2">
    <name type="scientific">Cyclocybe aegerita</name>
    <name type="common">Black poplar mushroom</name>
    <name type="synonym">Agrocybe aegerita</name>
    <dbReference type="NCBI Taxonomy" id="1973307"/>
    <lineage>
        <taxon>Eukaryota</taxon>
        <taxon>Fungi</taxon>
        <taxon>Dikarya</taxon>
        <taxon>Basidiomycota</taxon>
        <taxon>Agaricomycotina</taxon>
        <taxon>Agaricomycetes</taxon>
        <taxon>Agaricomycetidae</taxon>
        <taxon>Agaricales</taxon>
        <taxon>Agaricineae</taxon>
        <taxon>Bolbitiaceae</taxon>
        <taxon>Cyclocybe</taxon>
    </lineage>
</organism>